<accession>A0A6J7C935</accession>
<gene>
    <name evidence="1" type="ORF">UFOPK3267_02965</name>
</gene>
<reference evidence="1" key="1">
    <citation type="submission" date="2020-05" db="EMBL/GenBank/DDBJ databases">
        <authorList>
            <person name="Chiriac C."/>
            <person name="Salcher M."/>
            <person name="Ghai R."/>
            <person name="Kavagutti S V."/>
        </authorList>
    </citation>
    <scope>NUCLEOTIDE SEQUENCE</scope>
</reference>
<sequence length="114" mass="12645">MQHTVHHEEGDLVVDRACVRRRLPLRHCGADDDIAQQQGHIARIRGRPVGATTDRLAVQHDLGLGRVDREREHIGGPGLAHVEFVQLGHLGLADEQQRQLGQPAHTLRPQYLGG</sequence>
<evidence type="ECO:0000313" key="1">
    <source>
        <dbReference type="EMBL" id="CAB4853434.1"/>
    </source>
</evidence>
<protein>
    <submittedName>
        <fullName evidence="1">Unannotated protein</fullName>
    </submittedName>
</protein>
<proteinExistence type="predicted"/>
<dbReference type="AlphaFoldDB" id="A0A6J7C935"/>
<name>A0A6J7C935_9ZZZZ</name>
<dbReference type="EMBL" id="CAFBIY010000255">
    <property type="protein sequence ID" value="CAB4853434.1"/>
    <property type="molecule type" value="Genomic_DNA"/>
</dbReference>
<organism evidence="1">
    <name type="scientific">freshwater metagenome</name>
    <dbReference type="NCBI Taxonomy" id="449393"/>
    <lineage>
        <taxon>unclassified sequences</taxon>
        <taxon>metagenomes</taxon>
        <taxon>ecological metagenomes</taxon>
    </lineage>
</organism>